<dbReference type="STRING" id="1423751.FC38_GL001419"/>
<comment type="caution">
    <text evidence="5">The sequence shown here is derived from an EMBL/GenBank/DDBJ whole genome shotgun (WGS) entry which is preliminary data.</text>
</comment>
<evidence type="ECO:0000259" key="4">
    <source>
        <dbReference type="Pfam" id="PF04650"/>
    </source>
</evidence>
<organism evidence="5 7">
    <name type="scientific">Lactobacillus gigeriorum DSM 23908 = CRBIP 24.85</name>
    <dbReference type="NCBI Taxonomy" id="1423751"/>
    <lineage>
        <taxon>Bacteria</taxon>
        <taxon>Bacillati</taxon>
        <taxon>Bacillota</taxon>
        <taxon>Bacilli</taxon>
        <taxon>Lactobacillales</taxon>
        <taxon>Lactobacillaceae</taxon>
        <taxon>Lactobacillus</taxon>
    </lineage>
</organism>
<dbReference type="InterPro" id="IPR005877">
    <property type="entry name" value="YSIRK_signal_dom"/>
</dbReference>
<evidence type="ECO:0000313" key="7">
    <source>
        <dbReference type="Proteomes" id="UP000009326"/>
    </source>
</evidence>
<keyword evidence="8" id="KW-1185">Reference proteome</keyword>
<dbReference type="RefSeq" id="WP_008473659.1">
    <property type="nucleotide sequence ID" value="NZ_AYZO01000046.1"/>
</dbReference>
<evidence type="ECO:0000313" key="8">
    <source>
        <dbReference type="Proteomes" id="UP000051521"/>
    </source>
</evidence>
<reference evidence="6 8" key="2">
    <citation type="journal article" date="2015" name="Genome Announc.">
        <title>Expanding the biotechnology potential of lactobacilli through comparative genomics of 213 strains and associated genera.</title>
        <authorList>
            <person name="Sun Z."/>
            <person name="Harris H.M."/>
            <person name="McCann A."/>
            <person name="Guo C."/>
            <person name="Argimon S."/>
            <person name="Zhang W."/>
            <person name="Yang X."/>
            <person name="Jeffery I.B."/>
            <person name="Cooney J.C."/>
            <person name="Kagawa T.F."/>
            <person name="Liu W."/>
            <person name="Song Y."/>
            <person name="Salvetti E."/>
            <person name="Wrobel A."/>
            <person name="Rasinkangas P."/>
            <person name="Parkhill J."/>
            <person name="Rea M.C."/>
            <person name="O'Sullivan O."/>
            <person name="Ritari J."/>
            <person name="Douillard F.P."/>
            <person name="Paul Ross R."/>
            <person name="Yang R."/>
            <person name="Briner A.E."/>
            <person name="Felis G.E."/>
            <person name="de Vos W.M."/>
            <person name="Barrangou R."/>
            <person name="Klaenhammer T.R."/>
            <person name="Caufield P.W."/>
            <person name="Cui Y."/>
            <person name="Zhang H."/>
            <person name="O'Toole P.W."/>
        </authorList>
    </citation>
    <scope>NUCLEOTIDE SEQUENCE [LARGE SCALE GENOMIC DNA]</scope>
    <source>
        <strain evidence="6 8">DSM 23908</strain>
    </source>
</reference>
<evidence type="ECO:0000313" key="5">
    <source>
        <dbReference type="EMBL" id="CCI87436.1"/>
    </source>
</evidence>
<dbReference type="OrthoDB" id="2334412at2"/>
<accession>I7LDM1</accession>
<feature type="chain" id="PRO_5009961974" evidence="3">
    <location>
        <begin position="36"/>
        <end position="321"/>
    </location>
</feature>
<sequence>MLEKVPKYTLRKLSVGLASVMIGSGILMSSPKVLAATTSTSESTGTGTADQPSSQDNSKPGTQVQNTDPKAEAAVQKGSDTKPATTTNAEKKVVATNIQDTTQDKDKQPNANKTTQNTTDVRKKDTEVTPTNDATTPAKVLRVARLVKKVPDTAETPDPTTPSDSTSMAIVNDKNKLDKNWIQLDNGKAQIYFTVKGNDQKPYVTSFMDKDVKSTLYTKRFDPDSLELHIEYQNGDKDAGPGLILVWDDKDLQLNTSRIDTEDLVYTTNSGVKDYVPLSPGNGFYKSYNEWLKEKQDISKLHLISLAEGSSQFNFYCNIAI</sequence>
<feature type="signal peptide" evidence="3">
    <location>
        <begin position="1"/>
        <end position="35"/>
    </location>
</feature>
<dbReference type="PATRIC" id="fig|1423751.3.peg.1465"/>
<feature type="compositionally biased region" description="Polar residues" evidence="2">
    <location>
        <begin position="109"/>
        <end position="119"/>
    </location>
</feature>
<feature type="domain" description="YSIRK Gram-positive signal peptide" evidence="4">
    <location>
        <begin position="6"/>
        <end position="28"/>
    </location>
</feature>
<dbReference type="Proteomes" id="UP000009326">
    <property type="component" value="Unassembled WGS sequence"/>
</dbReference>
<feature type="compositionally biased region" description="Polar residues" evidence="2">
    <location>
        <begin position="50"/>
        <end position="68"/>
    </location>
</feature>
<dbReference type="Proteomes" id="UP000051521">
    <property type="component" value="Unassembled WGS sequence"/>
</dbReference>
<feature type="region of interest" description="Disordered" evidence="2">
    <location>
        <begin position="35"/>
        <end position="133"/>
    </location>
</feature>
<dbReference type="AlphaFoldDB" id="I7LDM1"/>
<reference evidence="5 7" key="1">
    <citation type="submission" date="2012-06" db="EMBL/GenBank/DDBJ databases">
        <title>Draft genome sequence of Lactobacillus gigeriorum CRBIP 24.85T, isolated from chicken crop.</title>
        <authorList>
            <person name="Cousin S."/>
            <person name="Ma L."/>
            <person name="Creno S."/>
            <person name="Clermont D."/>
            <person name="Loux V."/>
            <person name="Bizet C."/>
            <person name="Bouchier C."/>
        </authorList>
    </citation>
    <scope>NUCLEOTIDE SEQUENCE [LARGE SCALE GENOMIC DNA]</scope>
    <source>
        <strain evidence="7">CRBIP 24.85T</strain>
        <strain evidence="5">Type strain: CRBIP 24.85</strain>
    </source>
</reference>
<name>I7LDM1_9LACO</name>
<evidence type="ECO:0000256" key="1">
    <source>
        <dbReference type="ARBA" id="ARBA00022729"/>
    </source>
</evidence>
<gene>
    <name evidence="5" type="ORF">BN52_04795</name>
    <name evidence="6" type="ORF">FC38_GL001419</name>
</gene>
<keyword evidence="1 3" id="KW-0732">Signal</keyword>
<evidence type="ECO:0000256" key="3">
    <source>
        <dbReference type="SAM" id="SignalP"/>
    </source>
</evidence>
<dbReference type="EMBL" id="CAKC01000066">
    <property type="protein sequence ID" value="CCI87436.1"/>
    <property type="molecule type" value="Genomic_DNA"/>
</dbReference>
<proteinExistence type="predicted"/>
<feature type="compositionally biased region" description="Low complexity" evidence="2">
    <location>
        <begin position="35"/>
        <end position="49"/>
    </location>
</feature>
<dbReference type="EMBL" id="AYZO01000046">
    <property type="protein sequence ID" value="KRN09454.1"/>
    <property type="molecule type" value="Genomic_DNA"/>
</dbReference>
<evidence type="ECO:0000256" key="2">
    <source>
        <dbReference type="SAM" id="MobiDB-lite"/>
    </source>
</evidence>
<dbReference type="Pfam" id="PF04650">
    <property type="entry name" value="YSIRK_signal"/>
    <property type="match status" value="1"/>
</dbReference>
<protein>
    <submittedName>
        <fullName evidence="6">Mucus binding protein</fullName>
    </submittedName>
</protein>
<evidence type="ECO:0000313" key="6">
    <source>
        <dbReference type="EMBL" id="KRN09454.1"/>
    </source>
</evidence>
<dbReference type="NCBIfam" id="TIGR01168">
    <property type="entry name" value="YSIRK_signal"/>
    <property type="match status" value="1"/>
</dbReference>